<evidence type="ECO:0000313" key="2">
    <source>
        <dbReference type="EMBL" id="MFC0178760.1"/>
    </source>
</evidence>
<evidence type="ECO:0000313" key="3">
    <source>
        <dbReference type="Proteomes" id="UP001589758"/>
    </source>
</evidence>
<dbReference type="SUPFAM" id="SSF47616">
    <property type="entry name" value="GST C-terminal domain-like"/>
    <property type="match status" value="1"/>
</dbReference>
<dbReference type="InterPro" id="IPR040079">
    <property type="entry name" value="Glutathione_S-Trfase"/>
</dbReference>
<dbReference type="PANTHER" id="PTHR44051">
    <property type="entry name" value="GLUTATHIONE S-TRANSFERASE-RELATED"/>
    <property type="match status" value="1"/>
</dbReference>
<dbReference type="InterPro" id="IPR004045">
    <property type="entry name" value="Glutathione_S-Trfase_N"/>
</dbReference>
<dbReference type="Gene3D" id="3.40.30.10">
    <property type="entry name" value="Glutaredoxin"/>
    <property type="match status" value="1"/>
</dbReference>
<organism evidence="2 3">
    <name type="scientific">Thorsellia kenyensis</name>
    <dbReference type="NCBI Taxonomy" id="1549888"/>
    <lineage>
        <taxon>Bacteria</taxon>
        <taxon>Pseudomonadati</taxon>
        <taxon>Pseudomonadota</taxon>
        <taxon>Gammaproteobacteria</taxon>
        <taxon>Enterobacterales</taxon>
        <taxon>Thorselliaceae</taxon>
        <taxon>Thorsellia</taxon>
    </lineage>
</organism>
<reference evidence="2 3" key="1">
    <citation type="submission" date="2024-09" db="EMBL/GenBank/DDBJ databases">
        <authorList>
            <person name="Sun Q."/>
            <person name="Mori K."/>
        </authorList>
    </citation>
    <scope>NUCLEOTIDE SEQUENCE [LARGE SCALE GENOMIC DNA]</scope>
    <source>
        <strain evidence="2 3">CCM 8545</strain>
    </source>
</reference>
<name>A0ABV6C720_9GAMM</name>
<dbReference type="PANTHER" id="PTHR44051:SF21">
    <property type="entry name" value="GLUTATHIONE S-TRANSFERASE FAMILY PROTEIN"/>
    <property type="match status" value="1"/>
</dbReference>
<dbReference type="InterPro" id="IPR036249">
    <property type="entry name" value="Thioredoxin-like_sf"/>
</dbReference>
<dbReference type="SUPFAM" id="SSF52833">
    <property type="entry name" value="Thioredoxin-like"/>
    <property type="match status" value="1"/>
</dbReference>
<sequence length="248" mass="27862">MKTNNEKKFNYQTIVIKNSQNLNVESVDASSLILYSNPHSRGNTVQWMLNECAVDYTIQLIQFNNETKSDFFHSINPLGKVPALVHRGKIVTETVAICSYLAEYFPTKMLKPESNSPYLTDYYRWLFFTAGTLDSAIIAKLTNTLPSGLVAGMSSIGHFEDIQTVIKTALKSAKPYLCGDQFTGADVVFASYLLFATNVTHAIESSSLIDNYLHPIIQRPAYLQMMSFVNLHRSEFTPYAQSPSLQCE</sequence>
<feature type="domain" description="GST N-terminal" evidence="1">
    <location>
        <begin position="29"/>
        <end position="109"/>
    </location>
</feature>
<dbReference type="PROSITE" id="PS50404">
    <property type="entry name" value="GST_NTER"/>
    <property type="match status" value="1"/>
</dbReference>
<dbReference type="SFLD" id="SFLDS00019">
    <property type="entry name" value="Glutathione_Transferase_(cytos"/>
    <property type="match status" value="1"/>
</dbReference>
<dbReference type="CDD" id="cd03046">
    <property type="entry name" value="GST_N_GTT1_like"/>
    <property type="match status" value="1"/>
</dbReference>
<dbReference type="SFLD" id="SFLDG00358">
    <property type="entry name" value="Main_(cytGST)"/>
    <property type="match status" value="1"/>
</dbReference>
<dbReference type="InterPro" id="IPR036282">
    <property type="entry name" value="Glutathione-S-Trfase_C_sf"/>
</dbReference>
<dbReference type="EMBL" id="JBHLXE010000014">
    <property type="protein sequence ID" value="MFC0178760.1"/>
    <property type="molecule type" value="Genomic_DNA"/>
</dbReference>
<keyword evidence="3" id="KW-1185">Reference proteome</keyword>
<proteinExistence type="predicted"/>
<dbReference type="Gene3D" id="1.20.1050.10">
    <property type="match status" value="1"/>
</dbReference>
<accession>A0ABV6C720</accession>
<protein>
    <submittedName>
        <fullName evidence="2">Glutathione S-transferase family protein</fullName>
    </submittedName>
</protein>
<gene>
    <name evidence="2" type="ORF">ACFFIT_01385</name>
</gene>
<dbReference type="Proteomes" id="UP001589758">
    <property type="component" value="Unassembled WGS sequence"/>
</dbReference>
<dbReference type="Pfam" id="PF02798">
    <property type="entry name" value="GST_N"/>
    <property type="match status" value="1"/>
</dbReference>
<evidence type="ECO:0000259" key="1">
    <source>
        <dbReference type="PROSITE" id="PS50404"/>
    </source>
</evidence>
<comment type="caution">
    <text evidence="2">The sequence shown here is derived from an EMBL/GenBank/DDBJ whole genome shotgun (WGS) entry which is preliminary data.</text>
</comment>
<dbReference type="RefSeq" id="WP_385875696.1">
    <property type="nucleotide sequence ID" value="NZ_JBHLXE010000014.1"/>
</dbReference>